<evidence type="ECO:0000313" key="5">
    <source>
        <dbReference type="RefSeq" id="XP_030760453.1"/>
    </source>
</evidence>
<name>A0A6J2Y9B9_SITOR</name>
<protein>
    <submittedName>
        <fullName evidence="5">Uncharacterized protein LOC115885627 isoform X1</fullName>
    </submittedName>
</protein>
<evidence type="ECO:0000256" key="1">
    <source>
        <dbReference type="PROSITE-ProRule" id="PRU00042"/>
    </source>
</evidence>
<dbReference type="OrthoDB" id="10066279at2759"/>
<dbReference type="InterPro" id="IPR039149">
    <property type="entry name" value="ZNF800"/>
</dbReference>
<dbReference type="InParanoid" id="A0A6J2Y9B9"/>
<dbReference type="GO" id="GO:0008270">
    <property type="term" value="F:zinc ion binding"/>
    <property type="evidence" value="ECO:0007669"/>
    <property type="project" value="UniProtKB-KW"/>
</dbReference>
<dbReference type="KEGG" id="soy:115885627"/>
<feature type="region of interest" description="Disordered" evidence="2">
    <location>
        <begin position="25"/>
        <end position="48"/>
    </location>
</feature>
<dbReference type="Gene3D" id="3.30.160.60">
    <property type="entry name" value="Classic Zinc Finger"/>
    <property type="match status" value="1"/>
</dbReference>
<feature type="compositionally biased region" description="Polar residues" evidence="2">
    <location>
        <begin position="540"/>
        <end position="552"/>
    </location>
</feature>
<accession>A0A6J2Y9B9</accession>
<keyword evidence="1" id="KW-0479">Metal-binding</keyword>
<evidence type="ECO:0000256" key="2">
    <source>
        <dbReference type="SAM" id="MobiDB-lite"/>
    </source>
</evidence>
<reference evidence="5" key="1">
    <citation type="submission" date="2025-08" db="UniProtKB">
        <authorList>
            <consortium name="RefSeq"/>
        </authorList>
    </citation>
    <scope>IDENTIFICATION</scope>
    <source>
        <tissue evidence="5">Gonads</tissue>
    </source>
</reference>
<dbReference type="Proteomes" id="UP000504635">
    <property type="component" value="Unplaced"/>
</dbReference>
<dbReference type="RefSeq" id="XP_030760453.1">
    <property type="nucleotide sequence ID" value="XM_030904593.1"/>
</dbReference>
<dbReference type="AlphaFoldDB" id="A0A6J2Y9B9"/>
<evidence type="ECO:0000259" key="3">
    <source>
        <dbReference type="PROSITE" id="PS50157"/>
    </source>
</evidence>
<dbReference type="PANTHER" id="PTHR21020">
    <property type="entry name" value="ZINC FINGER PROTEIN 800"/>
    <property type="match status" value="1"/>
</dbReference>
<feature type="region of interest" description="Disordered" evidence="2">
    <location>
        <begin position="520"/>
        <end position="580"/>
    </location>
</feature>
<feature type="compositionally biased region" description="Basic and acidic residues" evidence="2">
    <location>
        <begin position="527"/>
        <end position="538"/>
    </location>
</feature>
<evidence type="ECO:0000313" key="4">
    <source>
        <dbReference type="Proteomes" id="UP000504635"/>
    </source>
</evidence>
<gene>
    <name evidence="5" type="primary">LOC115885627</name>
</gene>
<dbReference type="InterPro" id="IPR013087">
    <property type="entry name" value="Znf_C2H2_type"/>
</dbReference>
<dbReference type="GeneID" id="115885627"/>
<proteinExistence type="predicted"/>
<dbReference type="PROSITE" id="PS50157">
    <property type="entry name" value="ZINC_FINGER_C2H2_2"/>
    <property type="match status" value="1"/>
</dbReference>
<feature type="region of interest" description="Disordered" evidence="2">
    <location>
        <begin position="423"/>
        <end position="442"/>
    </location>
</feature>
<keyword evidence="4" id="KW-1185">Reference proteome</keyword>
<organism evidence="4 5">
    <name type="scientific">Sitophilus oryzae</name>
    <name type="common">Rice weevil</name>
    <name type="synonym">Curculio oryzae</name>
    <dbReference type="NCBI Taxonomy" id="7048"/>
    <lineage>
        <taxon>Eukaryota</taxon>
        <taxon>Metazoa</taxon>
        <taxon>Ecdysozoa</taxon>
        <taxon>Arthropoda</taxon>
        <taxon>Hexapoda</taxon>
        <taxon>Insecta</taxon>
        <taxon>Pterygota</taxon>
        <taxon>Neoptera</taxon>
        <taxon>Endopterygota</taxon>
        <taxon>Coleoptera</taxon>
        <taxon>Polyphaga</taxon>
        <taxon>Cucujiformia</taxon>
        <taxon>Curculionidae</taxon>
        <taxon>Dryophthorinae</taxon>
        <taxon>Sitophilus</taxon>
    </lineage>
</organism>
<keyword evidence="1" id="KW-0862">Zinc</keyword>
<keyword evidence="1" id="KW-0863">Zinc-finger</keyword>
<feature type="domain" description="C2H2-type" evidence="3">
    <location>
        <begin position="275"/>
        <end position="303"/>
    </location>
</feature>
<dbReference type="PROSITE" id="PS00028">
    <property type="entry name" value="ZINC_FINGER_C2H2_1"/>
    <property type="match status" value="3"/>
</dbReference>
<feature type="region of interest" description="Disordered" evidence="2">
    <location>
        <begin position="453"/>
        <end position="485"/>
    </location>
</feature>
<sequence length="946" mass="107959">MFFYKYVIKFILSSRNMVGQKSHKKIKKPLQTTLGKASKPPDQNDFSHLRKPIETSVNSITQVVSLLENATAEVKNFVMYECDIMYECRTCRTIFRSIANFILHKRNFCKDLFNPLVYRNNNINTYQEKIQCNNEETIPSTKETQPSLEKIVDKLRKRDQLRQEANKIFVADLTNDPDSGKIKNMDDREVIGSNLNDIILEKIDTNNSGVFQTVLRRSSDSDISDKDKVESIKTEIMENHKIIENDVPMLNSKGYVCGVTNCKGDQIEIYPNYTLNCEQCTQKFSTHKSLTNHIKSVHNPSRLVYLCPLCKDGFANPWCVYRHLSKVHRTSNKQIRRMRDQINNSFISRGEMESIYKKKSVESSGESVNSENQWINNIEEDNAFQMCAGCGKRFERKAALHSHSKMCAKRLEVCNSINENAKKKEEEEKAKQDKLSKEKELLRGASKRKAQNIYLYSQKPKDASPEKDRNKETPPPILVPEIDLDDPVDKKSLDIKIVENKTEVCDKLGTQVVISEIDITESDSNESSEKCAAEKEISDSDSTLSKMFQDSSPTKKTDDLSFESKQSSSKSLGNSPKSKSTEDLLCSSVSFESFCQKVVDVDLTDTEQGDVKKRKQPETEIVIDDDDEDVIFVGIESSPNVVCSQVSKKMKFSNDAGPVPERNSDNFVLLAAPYMDQQRLICMPCVATFQNLDLLMWHMSAHFSWFRYQCAKCTFVTFNHNDCLVHLIQEHNLVELEASTFILPLPNWKTLLMSHDFRSLKDSQSFGGKHTNENINLEIIEESEPVDNESVASDSRDSDVILFGEVPKIAEDQPKDVPDIKEARKLRRCTIDLHDGKSGNDFQILPEPIELRMPADISDVIKTLDSDASSDSVERTSPVSVICDESNDDWVLVQTRTNEDQVDDEHDVDDSKVSISNVRPCRTRTKVKNKDFVYYDQDINNVLKIK</sequence>
<feature type="compositionally biased region" description="Low complexity" evidence="2">
    <location>
        <begin position="563"/>
        <end position="578"/>
    </location>
</feature>
<dbReference type="PANTHER" id="PTHR21020:SF0">
    <property type="entry name" value="ZINC FINGER PROTEIN 800"/>
    <property type="match status" value="1"/>
</dbReference>
<dbReference type="SMART" id="SM00355">
    <property type="entry name" value="ZnF_C2H2"/>
    <property type="match status" value="6"/>
</dbReference>
<feature type="compositionally biased region" description="Basic and acidic residues" evidence="2">
    <location>
        <begin position="459"/>
        <end position="472"/>
    </location>
</feature>